<protein>
    <submittedName>
        <fullName evidence="1">Uncharacterized protein</fullName>
    </submittedName>
</protein>
<feature type="non-terminal residue" evidence="1">
    <location>
        <position position="1"/>
    </location>
</feature>
<organism evidence="1">
    <name type="scientific">marine sediment metagenome</name>
    <dbReference type="NCBI Taxonomy" id="412755"/>
    <lineage>
        <taxon>unclassified sequences</taxon>
        <taxon>metagenomes</taxon>
        <taxon>ecological metagenomes</taxon>
    </lineage>
</organism>
<evidence type="ECO:0000313" key="1">
    <source>
        <dbReference type="EMBL" id="KKK49704.1"/>
    </source>
</evidence>
<name>A0A0F8Y699_9ZZZZ</name>
<dbReference type="EMBL" id="LAZR01068402">
    <property type="protein sequence ID" value="KKK49704.1"/>
    <property type="molecule type" value="Genomic_DNA"/>
</dbReference>
<dbReference type="AlphaFoldDB" id="A0A0F8Y699"/>
<comment type="caution">
    <text evidence="1">The sequence shown here is derived from an EMBL/GenBank/DDBJ whole genome shotgun (WGS) entry which is preliminary data.</text>
</comment>
<gene>
    <name evidence="1" type="ORF">LCGC14_3132380</name>
</gene>
<reference evidence="1" key="1">
    <citation type="journal article" date="2015" name="Nature">
        <title>Complex archaea that bridge the gap between prokaryotes and eukaryotes.</title>
        <authorList>
            <person name="Spang A."/>
            <person name="Saw J.H."/>
            <person name="Jorgensen S.L."/>
            <person name="Zaremba-Niedzwiedzka K."/>
            <person name="Martijn J."/>
            <person name="Lind A.E."/>
            <person name="van Eijk R."/>
            <person name="Schleper C."/>
            <person name="Guy L."/>
            <person name="Ettema T.J."/>
        </authorList>
    </citation>
    <scope>NUCLEOTIDE SEQUENCE</scope>
</reference>
<accession>A0A0F8Y699</accession>
<sequence length="35" mass="3989">TFGVKAILYFLKIFSTLSSEKRELNKSSIKKGKII</sequence>
<proteinExistence type="predicted"/>